<protein>
    <recommendedName>
        <fullName evidence="4">DUF29 domain-containing protein</fullName>
    </recommendedName>
</protein>
<reference evidence="2 3" key="1">
    <citation type="journal article" date="2018" name="Arch. Microbiol.">
        <title>New insights into the metabolic potential of the phototrophic purple bacterium Rhodopila globiformis DSM 161(T) from its draft genome sequence and evidence for a vanadium-dependent nitrogenase.</title>
        <authorList>
            <person name="Imhoff J.F."/>
            <person name="Rahn T."/>
            <person name="Kunzel S."/>
            <person name="Neulinger S.C."/>
        </authorList>
    </citation>
    <scope>NUCLEOTIDE SEQUENCE [LARGE SCALE GENOMIC DNA]</scope>
    <source>
        <strain evidence="2 3">DSM 161</strain>
    </source>
</reference>
<dbReference type="EMBL" id="NHRY01000139">
    <property type="protein sequence ID" value="PPQ33706.1"/>
    <property type="molecule type" value="Genomic_DNA"/>
</dbReference>
<dbReference type="Gene3D" id="1.20.1220.20">
    <property type="entry name" value="Uncharcterised protein PF01724"/>
    <property type="match status" value="1"/>
</dbReference>
<dbReference type="AlphaFoldDB" id="A0A2S6NGG6"/>
<evidence type="ECO:0000313" key="2">
    <source>
        <dbReference type="EMBL" id="PPQ33706.1"/>
    </source>
</evidence>
<dbReference type="OrthoDB" id="425753at2"/>
<evidence type="ECO:0000313" key="3">
    <source>
        <dbReference type="Proteomes" id="UP000239724"/>
    </source>
</evidence>
<dbReference type="RefSeq" id="WP_104519392.1">
    <property type="nucleotide sequence ID" value="NZ_NHRY01000139.1"/>
</dbReference>
<name>A0A2S6NGG6_RHOGL</name>
<feature type="compositionally biased region" description="Basic and acidic residues" evidence="1">
    <location>
        <begin position="11"/>
        <end position="20"/>
    </location>
</feature>
<dbReference type="Proteomes" id="UP000239724">
    <property type="component" value="Unassembled WGS sequence"/>
</dbReference>
<organism evidence="2 3">
    <name type="scientific">Rhodopila globiformis</name>
    <name type="common">Rhodopseudomonas globiformis</name>
    <dbReference type="NCBI Taxonomy" id="1071"/>
    <lineage>
        <taxon>Bacteria</taxon>
        <taxon>Pseudomonadati</taxon>
        <taxon>Pseudomonadota</taxon>
        <taxon>Alphaproteobacteria</taxon>
        <taxon>Acetobacterales</taxon>
        <taxon>Acetobacteraceae</taxon>
        <taxon>Rhodopila</taxon>
    </lineage>
</organism>
<comment type="caution">
    <text evidence="2">The sequence shown here is derived from an EMBL/GenBank/DDBJ whole genome shotgun (WGS) entry which is preliminary data.</text>
</comment>
<keyword evidence="3" id="KW-1185">Reference proteome</keyword>
<feature type="region of interest" description="Disordered" evidence="1">
    <location>
        <begin position="1"/>
        <end position="31"/>
    </location>
</feature>
<accession>A0A2S6NGG6</accession>
<sequence>MTGRDCATIIREQRRRDDRIPGQNPSLKDRLPTILAEPYGDALLAAERVTSLPESSFPTTCPWPFEQVIDDGFWPEAVTQ</sequence>
<gene>
    <name evidence="2" type="ORF">CCS01_13620</name>
</gene>
<evidence type="ECO:0008006" key="4">
    <source>
        <dbReference type="Google" id="ProtNLM"/>
    </source>
</evidence>
<proteinExistence type="predicted"/>
<dbReference type="Pfam" id="PF01724">
    <property type="entry name" value="DUF29"/>
    <property type="match status" value="1"/>
</dbReference>
<evidence type="ECO:0000256" key="1">
    <source>
        <dbReference type="SAM" id="MobiDB-lite"/>
    </source>
</evidence>